<evidence type="ECO:0000256" key="3">
    <source>
        <dbReference type="ARBA" id="ARBA00022448"/>
    </source>
</evidence>
<evidence type="ECO:0000256" key="5">
    <source>
        <dbReference type="ARBA" id="ARBA00022692"/>
    </source>
</evidence>
<evidence type="ECO:0000256" key="1">
    <source>
        <dbReference type="ARBA" id="ARBA00004442"/>
    </source>
</evidence>
<accession>A0A2H9YRU0</accession>
<dbReference type="GO" id="GO:0015288">
    <property type="term" value="F:porin activity"/>
    <property type="evidence" value="ECO:0007669"/>
    <property type="project" value="TreeGrafter"/>
</dbReference>
<reference evidence="9 10" key="1">
    <citation type="submission" date="2017-11" db="EMBL/GenBank/DDBJ databases">
        <title>Revising the taxonomy of the Acinetobacter lwoffii group: the description of Acinetobacter pseudolwoffii sp. nov. and emended description of Acinetobacter lwoffii.</title>
        <authorList>
            <person name="Nemec A."/>
            <person name="Radolfova-Krizova L."/>
        </authorList>
    </citation>
    <scope>NUCLEOTIDE SEQUENCE [LARGE SCALE GENOMIC DNA]</scope>
    <source>
        <strain evidence="9 10">ANC 5044</strain>
    </source>
</reference>
<keyword evidence="3" id="KW-0813">Transport</keyword>
<dbReference type="EMBL" id="PHRG01000003">
    <property type="protein sequence ID" value="PJO75324.1"/>
    <property type="molecule type" value="Genomic_DNA"/>
</dbReference>
<dbReference type="GO" id="GO:0009279">
    <property type="term" value="C:cell outer membrane"/>
    <property type="evidence" value="ECO:0007669"/>
    <property type="project" value="UniProtKB-SubCell"/>
</dbReference>
<dbReference type="Gene3D" id="1.20.1600.10">
    <property type="entry name" value="Outer membrane efflux proteins (OEP)"/>
    <property type="match status" value="1"/>
</dbReference>
<dbReference type="PANTHER" id="PTHR30026:SF22">
    <property type="entry name" value="OUTER MEMBRANE EFFLUX PROTEIN"/>
    <property type="match status" value="1"/>
</dbReference>
<dbReference type="InterPro" id="IPR051906">
    <property type="entry name" value="TolC-like"/>
</dbReference>
<comment type="similarity">
    <text evidence="2">Belongs to the outer membrane factor (OMF) (TC 1.B.17) family.</text>
</comment>
<evidence type="ECO:0000256" key="4">
    <source>
        <dbReference type="ARBA" id="ARBA00022452"/>
    </source>
</evidence>
<organism evidence="9 10">
    <name type="scientific">Acinetobacter pseudolwoffii</name>
    <dbReference type="NCBI Taxonomy" id="2053287"/>
    <lineage>
        <taxon>Bacteria</taxon>
        <taxon>Pseudomonadati</taxon>
        <taxon>Pseudomonadota</taxon>
        <taxon>Gammaproteobacteria</taxon>
        <taxon>Moraxellales</taxon>
        <taxon>Moraxellaceae</taxon>
        <taxon>Acinetobacter</taxon>
    </lineage>
</organism>
<protein>
    <submittedName>
        <fullName evidence="9">RND transporter</fullName>
    </submittedName>
</protein>
<keyword evidence="6" id="KW-0472">Membrane</keyword>
<dbReference type="GO" id="GO:0015562">
    <property type="term" value="F:efflux transmembrane transporter activity"/>
    <property type="evidence" value="ECO:0007669"/>
    <property type="project" value="InterPro"/>
</dbReference>
<keyword evidence="7" id="KW-0998">Cell outer membrane</keyword>
<dbReference type="PANTHER" id="PTHR30026">
    <property type="entry name" value="OUTER MEMBRANE PROTEIN TOLC"/>
    <property type="match status" value="1"/>
</dbReference>
<comment type="subcellular location">
    <subcellularLocation>
        <location evidence="1">Cell outer membrane</location>
    </subcellularLocation>
</comment>
<dbReference type="GO" id="GO:1990281">
    <property type="term" value="C:efflux pump complex"/>
    <property type="evidence" value="ECO:0007669"/>
    <property type="project" value="TreeGrafter"/>
</dbReference>
<dbReference type="AlphaFoldDB" id="A0A2H9YRU0"/>
<name>A0A2H9YRU0_9GAMM</name>
<sequence>MRFRVQHIKNVQGKTDKKRGIFMSLLLPLSISLAHAETSQNHFANIKNGLSKLIAPEPTGSAHSVNITSLSRYSLDTSQVAELPQITQPQQGQSATGPIVAPIPQKMNVVEAIHTAVQRRPEISQSISTLSAQAANIDVAKAAYYPQLSGGLGTGDLTSGERGRQVVSLNATQMLYDFGKIKTNVSIEEARLAEEQARVLVSLDQVAFEVADAIVNIKRYQEITKIAQQQIQGIGRIAEIANLRARAGISSQADPIQAQSNLEAAQSNLLVQQTQLRQYQQRLRTLLGFDVSAVEWEIPERIVAQADLYQDPEFTQIPNMILAQSGVEVARFQKDQARLSRYPSIHLKGSLSQAVNGRNPNNNEDDGFYNSIMIEASSNFYQGGAARSQARSASYAEEAARAQVNTVYLDVLDQVRLIREQIENKQKQMGVLSQRRATTVRTKELYQEQYKLGTRTVVDLLNAEQAIHSAAQEIESARYDIYSAIVQYIQVTGRTRDIYALNRISIQGFEVQP</sequence>
<evidence type="ECO:0000313" key="10">
    <source>
        <dbReference type="Proteomes" id="UP000243446"/>
    </source>
</evidence>
<gene>
    <name evidence="9" type="ORF">CWI32_07265</name>
</gene>
<feature type="chain" id="PRO_5014180560" evidence="8">
    <location>
        <begin position="37"/>
        <end position="513"/>
    </location>
</feature>
<proteinExistence type="inferred from homology"/>
<dbReference type="SUPFAM" id="SSF56954">
    <property type="entry name" value="Outer membrane efflux proteins (OEP)"/>
    <property type="match status" value="1"/>
</dbReference>
<evidence type="ECO:0000313" key="9">
    <source>
        <dbReference type="EMBL" id="PJO75324.1"/>
    </source>
</evidence>
<evidence type="ECO:0000256" key="2">
    <source>
        <dbReference type="ARBA" id="ARBA00007613"/>
    </source>
</evidence>
<keyword evidence="8" id="KW-0732">Signal</keyword>
<dbReference type="InterPro" id="IPR003423">
    <property type="entry name" value="OMP_efflux"/>
</dbReference>
<keyword evidence="4" id="KW-1134">Transmembrane beta strand</keyword>
<keyword evidence="5" id="KW-0812">Transmembrane</keyword>
<feature type="signal peptide" evidence="8">
    <location>
        <begin position="1"/>
        <end position="36"/>
    </location>
</feature>
<evidence type="ECO:0000256" key="7">
    <source>
        <dbReference type="ARBA" id="ARBA00023237"/>
    </source>
</evidence>
<evidence type="ECO:0000256" key="8">
    <source>
        <dbReference type="SAM" id="SignalP"/>
    </source>
</evidence>
<comment type="caution">
    <text evidence="9">The sequence shown here is derived from an EMBL/GenBank/DDBJ whole genome shotgun (WGS) entry which is preliminary data.</text>
</comment>
<dbReference type="Proteomes" id="UP000243446">
    <property type="component" value="Unassembled WGS sequence"/>
</dbReference>
<dbReference type="Pfam" id="PF02321">
    <property type="entry name" value="OEP"/>
    <property type="match status" value="2"/>
</dbReference>
<evidence type="ECO:0000256" key="6">
    <source>
        <dbReference type="ARBA" id="ARBA00023136"/>
    </source>
</evidence>